<evidence type="ECO:0000259" key="5">
    <source>
        <dbReference type="Pfam" id="PF02251"/>
    </source>
</evidence>
<name>A0A1B0G4P7_GLOMM</name>
<feature type="region of interest" description="Disordered" evidence="4">
    <location>
        <begin position="63"/>
        <end position="82"/>
    </location>
</feature>
<proteinExistence type="inferred from homology"/>
<dbReference type="InterPro" id="IPR003185">
    <property type="entry name" value="Proteasome_activ_PA28_N"/>
</dbReference>
<feature type="domain" description="Proteasome activator PA28 C-terminal" evidence="6">
    <location>
        <begin position="102"/>
        <end position="243"/>
    </location>
</feature>
<dbReference type="STRING" id="37546.A0A1B0G4P7"/>
<dbReference type="PANTHER" id="PTHR10660">
    <property type="entry name" value="PROTEASOME REGULATOR PA28"/>
    <property type="match status" value="1"/>
</dbReference>
<dbReference type="GO" id="GO:0061133">
    <property type="term" value="F:endopeptidase activator activity"/>
    <property type="evidence" value="ECO:0007669"/>
    <property type="project" value="TreeGrafter"/>
</dbReference>
<evidence type="ECO:0000256" key="1">
    <source>
        <dbReference type="ARBA" id="ARBA00005883"/>
    </source>
</evidence>
<dbReference type="PANTHER" id="PTHR10660:SF2">
    <property type="entry name" value="LD45860P"/>
    <property type="match status" value="1"/>
</dbReference>
<accession>A0A1B0G4P7</accession>
<dbReference type="Pfam" id="PF02251">
    <property type="entry name" value="PA28_N"/>
    <property type="match status" value="1"/>
</dbReference>
<dbReference type="FunFam" id="1.20.120.180:FF:000002">
    <property type="entry name" value="Proteasome activator complex subunit 1"/>
    <property type="match status" value="1"/>
</dbReference>
<dbReference type="SUPFAM" id="SSF47216">
    <property type="entry name" value="Proteasome activator"/>
    <property type="match status" value="1"/>
</dbReference>
<comment type="function">
    <text evidence="3">Implicated in immunoproteasome assembly and required for efficient antigen processing. The PA28 activator complex enhances the generation of class I binding peptides by altering the cleavage pattern of the proteasome.</text>
</comment>
<dbReference type="GO" id="GO:0005654">
    <property type="term" value="C:nucleoplasm"/>
    <property type="evidence" value="ECO:0007669"/>
    <property type="project" value="TreeGrafter"/>
</dbReference>
<dbReference type="PhylomeDB" id="A0A1B0G4P7"/>
<evidence type="ECO:0000256" key="4">
    <source>
        <dbReference type="SAM" id="MobiDB-lite"/>
    </source>
</evidence>
<dbReference type="GO" id="GO:2000045">
    <property type="term" value="P:regulation of G1/S transition of mitotic cell cycle"/>
    <property type="evidence" value="ECO:0007669"/>
    <property type="project" value="TreeGrafter"/>
</dbReference>
<comment type="similarity">
    <text evidence="1">Belongs to the PA28 family.</text>
</comment>
<dbReference type="EMBL" id="CCAG010022780">
    <property type="status" value="NOT_ANNOTATED_CDS"/>
    <property type="molecule type" value="Genomic_DNA"/>
</dbReference>
<dbReference type="Proteomes" id="UP000092444">
    <property type="component" value="Unassembled WGS sequence"/>
</dbReference>
<dbReference type="GO" id="GO:0005737">
    <property type="term" value="C:cytoplasm"/>
    <property type="evidence" value="ECO:0007669"/>
    <property type="project" value="TreeGrafter"/>
</dbReference>
<dbReference type="InterPro" id="IPR036252">
    <property type="entry name" value="Proteasome_activ_sf"/>
</dbReference>
<evidence type="ECO:0000256" key="2">
    <source>
        <dbReference type="ARBA" id="ARBA00022942"/>
    </source>
</evidence>
<evidence type="ECO:0000313" key="8">
    <source>
        <dbReference type="Proteomes" id="UP000092444"/>
    </source>
</evidence>
<dbReference type="InterPro" id="IPR036996">
    <property type="entry name" value="PA28_N_sf"/>
</dbReference>
<dbReference type="InterPro" id="IPR036997">
    <property type="entry name" value="PA28_C_sf"/>
</dbReference>
<evidence type="ECO:0000259" key="6">
    <source>
        <dbReference type="Pfam" id="PF02252"/>
    </source>
</evidence>
<dbReference type="InterPro" id="IPR009077">
    <property type="entry name" value="Proteasome_activ_PA28"/>
</dbReference>
<dbReference type="AlphaFoldDB" id="A0A1B0G4P7"/>
<evidence type="ECO:0008006" key="9">
    <source>
        <dbReference type="Google" id="ProtNLM"/>
    </source>
</evidence>
<dbReference type="EnsemblMetazoa" id="GMOY008293-RA">
    <property type="protein sequence ID" value="GMOY008293-PA"/>
    <property type="gene ID" value="GMOY008293"/>
</dbReference>
<dbReference type="Gene3D" id="1.20.5.120">
    <property type="entry name" value="Proteasome activator pa28, N-terminal domain"/>
    <property type="match status" value="1"/>
</dbReference>
<keyword evidence="2" id="KW-0647">Proteasome</keyword>
<dbReference type="Pfam" id="PF02252">
    <property type="entry name" value="PA28_C"/>
    <property type="match status" value="1"/>
</dbReference>
<dbReference type="GO" id="GO:0008537">
    <property type="term" value="C:proteasome activator complex"/>
    <property type="evidence" value="ECO:0007669"/>
    <property type="project" value="InterPro"/>
</dbReference>
<feature type="domain" description="Proteasome activator PA28 N-terminal" evidence="5">
    <location>
        <begin position="5"/>
        <end position="63"/>
    </location>
</feature>
<protein>
    <recommendedName>
        <fullName evidence="9">Proteasome activator subunit</fullName>
    </recommendedName>
</protein>
<evidence type="ECO:0000313" key="7">
    <source>
        <dbReference type="EnsemblMetazoa" id="GMOY008293-PA"/>
    </source>
</evidence>
<dbReference type="GO" id="GO:0061136">
    <property type="term" value="P:regulation of proteasomal protein catabolic process"/>
    <property type="evidence" value="ECO:0007669"/>
    <property type="project" value="TreeGrafter"/>
</dbReference>
<sequence>MASDTIAKLQDYTDSLIKKAEQLITQGFPERIIQLNELLATPMFCERRFSDVHQHLNIPVPEPVLVNDNDGDGDNEQPAKRPRTVPTLVSGVKVTDLPTGRVTCNASLCEIIDIIKLIMHKLVEDLNFLKMWIYFMIPKIEDGNNFGVSIQAIVLEEIEIVKTEAVPLFDDICVYFVSRAKLVEKVVKYPHIDDYRRAVVELDEKTYVDLWREICEIRNRYSLLHDVVTKNMKKLKKPRSSNADLY</sequence>
<evidence type="ECO:0000256" key="3">
    <source>
        <dbReference type="ARBA" id="ARBA00037467"/>
    </source>
</evidence>
<keyword evidence="8" id="KW-1185">Reference proteome</keyword>
<reference evidence="7" key="1">
    <citation type="submission" date="2020-05" db="UniProtKB">
        <authorList>
            <consortium name="EnsemblMetazoa"/>
        </authorList>
    </citation>
    <scope>IDENTIFICATION</scope>
    <source>
        <strain evidence="7">Yale</strain>
    </source>
</reference>
<dbReference type="VEuPathDB" id="VectorBase:GMOY008293"/>
<dbReference type="InterPro" id="IPR003186">
    <property type="entry name" value="PA28_C"/>
</dbReference>
<organism evidence="7 8">
    <name type="scientific">Glossina morsitans morsitans</name>
    <name type="common">Savannah tsetse fly</name>
    <dbReference type="NCBI Taxonomy" id="37546"/>
    <lineage>
        <taxon>Eukaryota</taxon>
        <taxon>Metazoa</taxon>
        <taxon>Ecdysozoa</taxon>
        <taxon>Arthropoda</taxon>
        <taxon>Hexapoda</taxon>
        <taxon>Insecta</taxon>
        <taxon>Pterygota</taxon>
        <taxon>Neoptera</taxon>
        <taxon>Endopterygota</taxon>
        <taxon>Diptera</taxon>
        <taxon>Brachycera</taxon>
        <taxon>Muscomorpha</taxon>
        <taxon>Hippoboscoidea</taxon>
        <taxon>Glossinidae</taxon>
        <taxon>Glossina</taxon>
    </lineage>
</organism>
<dbReference type="Gene3D" id="1.20.120.180">
    <property type="entry name" value="Proteasome activator pa28, C-terminal domain"/>
    <property type="match status" value="1"/>
</dbReference>